<keyword evidence="2" id="KW-1185">Reference proteome</keyword>
<dbReference type="RefSeq" id="WP_188906427.1">
    <property type="nucleotide sequence ID" value="NZ_BMIQ01000001.1"/>
</dbReference>
<gene>
    <name evidence="1" type="ORF">GCM10011390_02590</name>
</gene>
<reference evidence="1" key="2">
    <citation type="submission" date="2020-09" db="EMBL/GenBank/DDBJ databases">
        <authorList>
            <person name="Sun Q."/>
            <person name="Zhou Y."/>
        </authorList>
    </citation>
    <scope>NUCLEOTIDE SEQUENCE</scope>
    <source>
        <strain evidence="1">CGMCC 1.15367</strain>
    </source>
</reference>
<name>A0A916ZCV6_9HYPH</name>
<accession>A0A916ZCV6</accession>
<reference evidence="1" key="1">
    <citation type="journal article" date="2014" name="Int. J. Syst. Evol. Microbiol.">
        <title>Complete genome sequence of Corynebacterium casei LMG S-19264T (=DSM 44701T), isolated from a smear-ripened cheese.</title>
        <authorList>
            <consortium name="US DOE Joint Genome Institute (JGI-PGF)"/>
            <person name="Walter F."/>
            <person name="Albersmeier A."/>
            <person name="Kalinowski J."/>
            <person name="Ruckert C."/>
        </authorList>
    </citation>
    <scope>NUCLEOTIDE SEQUENCE</scope>
    <source>
        <strain evidence="1">CGMCC 1.15367</strain>
    </source>
</reference>
<dbReference type="Proteomes" id="UP000644699">
    <property type="component" value="Unassembled WGS sequence"/>
</dbReference>
<comment type="caution">
    <text evidence="1">The sequence shown here is derived from an EMBL/GenBank/DDBJ whole genome shotgun (WGS) entry which is preliminary data.</text>
</comment>
<dbReference type="AlphaFoldDB" id="A0A916ZCV6"/>
<proteinExistence type="predicted"/>
<protein>
    <submittedName>
        <fullName evidence="1">Uncharacterized protein</fullName>
    </submittedName>
</protein>
<evidence type="ECO:0000313" key="2">
    <source>
        <dbReference type="Proteomes" id="UP000644699"/>
    </source>
</evidence>
<dbReference type="EMBL" id="BMIQ01000001">
    <property type="protein sequence ID" value="GGD87357.1"/>
    <property type="molecule type" value="Genomic_DNA"/>
</dbReference>
<evidence type="ECO:0000313" key="1">
    <source>
        <dbReference type="EMBL" id="GGD87357.1"/>
    </source>
</evidence>
<sequence>MTAPASLLDRIGALSAADQALVSAFIDQLEAARTRAAPPADPLSRIRARFDVARSRSDT</sequence>
<organism evidence="1 2">
    <name type="scientific">Aureimonas endophytica</name>
    <dbReference type="NCBI Taxonomy" id="2027858"/>
    <lineage>
        <taxon>Bacteria</taxon>
        <taxon>Pseudomonadati</taxon>
        <taxon>Pseudomonadota</taxon>
        <taxon>Alphaproteobacteria</taxon>
        <taxon>Hyphomicrobiales</taxon>
        <taxon>Aurantimonadaceae</taxon>
        <taxon>Aureimonas</taxon>
    </lineage>
</organism>